<dbReference type="RefSeq" id="WP_277192900.1">
    <property type="nucleotide sequence ID" value="NZ_JAROAV010000037.1"/>
</dbReference>
<reference evidence="2 3" key="1">
    <citation type="submission" date="2023-03" db="EMBL/GenBank/DDBJ databases">
        <title>YIM 133296 draft genome.</title>
        <authorList>
            <person name="Xiong L."/>
        </authorList>
    </citation>
    <scope>NUCLEOTIDE SEQUENCE [LARGE SCALE GENOMIC DNA]</scope>
    <source>
        <strain evidence="2 3">YIM 133296</strain>
    </source>
</reference>
<organism evidence="2 3">
    <name type="scientific">Luteipulveratus flavus</name>
    <dbReference type="NCBI Taxonomy" id="3031728"/>
    <lineage>
        <taxon>Bacteria</taxon>
        <taxon>Bacillati</taxon>
        <taxon>Actinomycetota</taxon>
        <taxon>Actinomycetes</taxon>
        <taxon>Micrococcales</taxon>
        <taxon>Dermacoccaceae</taxon>
        <taxon>Luteipulveratus</taxon>
    </lineage>
</organism>
<dbReference type="InterPro" id="IPR037401">
    <property type="entry name" value="SnoaL-like"/>
</dbReference>
<accession>A0ABT6CB84</accession>
<protein>
    <submittedName>
        <fullName evidence="2">Nuclear transport factor 2 family protein</fullName>
    </submittedName>
</protein>
<dbReference type="Gene3D" id="3.10.450.50">
    <property type="match status" value="1"/>
</dbReference>
<comment type="caution">
    <text evidence="2">The sequence shown here is derived from an EMBL/GenBank/DDBJ whole genome shotgun (WGS) entry which is preliminary data.</text>
</comment>
<dbReference type="SUPFAM" id="SSF54427">
    <property type="entry name" value="NTF2-like"/>
    <property type="match status" value="1"/>
</dbReference>
<sequence>MTVTDSSIRRLLDEAAIRDVTARFADAAVHADYDAFRAVWAQDAEWVIGGTKSQPFERRASGLDEIVALYRTLREERDYFIQFAVQGPIRIDGDEATARTICHEAARGGSDSYYRNNGVWFDRLRRAGEGWVFASRTYQYLWLDLSAYSGDVFPAVVRDVGGDVAATT</sequence>
<dbReference type="EMBL" id="JAROAV010000037">
    <property type="protein sequence ID" value="MDF8265587.1"/>
    <property type="molecule type" value="Genomic_DNA"/>
</dbReference>
<name>A0ABT6CB84_9MICO</name>
<proteinExistence type="predicted"/>
<evidence type="ECO:0000313" key="2">
    <source>
        <dbReference type="EMBL" id="MDF8265587.1"/>
    </source>
</evidence>
<feature type="domain" description="SnoaL-like" evidence="1">
    <location>
        <begin position="9"/>
        <end position="137"/>
    </location>
</feature>
<evidence type="ECO:0000259" key="1">
    <source>
        <dbReference type="Pfam" id="PF13577"/>
    </source>
</evidence>
<dbReference type="Proteomes" id="UP001528912">
    <property type="component" value="Unassembled WGS sequence"/>
</dbReference>
<keyword evidence="3" id="KW-1185">Reference proteome</keyword>
<dbReference type="Pfam" id="PF13577">
    <property type="entry name" value="SnoaL_4"/>
    <property type="match status" value="1"/>
</dbReference>
<gene>
    <name evidence="2" type="ORF">P4R38_15155</name>
</gene>
<dbReference type="InterPro" id="IPR032710">
    <property type="entry name" value="NTF2-like_dom_sf"/>
</dbReference>
<evidence type="ECO:0000313" key="3">
    <source>
        <dbReference type="Proteomes" id="UP001528912"/>
    </source>
</evidence>